<dbReference type="GO" id="GO:0070402">
    <property type="term" value="F:NADPH binding"/>
    <property type="evidence" value="ECO:0007669"/>
    <property type="project" value="TreeGrafter"/>
</dbReference>
<dbReference type="Proteomes" id="UP001138709">
    <property type="component" value="Unassembled WGS sequence"/>
</dbReference>
<gene>
    <name evidence="4" type="ORF">GXW74_01770</name>
</gene>
<dbReference type="SUPFAM" id="SSF50129">
    <property type="entry name" value="GroES-like"/>
    <property type="match status" value="1"/>
</dbReference>
<dbReference type="InterPro" id="IPR013154">
    <property type="entry name" value="ADH-like_N"/>
</dbReference>
<evidence type="ECO:0000259" key="3">
    <source>
        <dbReference type="SMART" id="SM00829"/>
    </source>
</evidence>
<keyword evidence="1" id="KW-0521">NADP</keyword>
<evidence type="ECO:0000313" key="5">
    <source>
        <dbReference type="Proteomes" id="UP001138709"/>
    </source>
</evidence>
<dbReference type="InterPro" id="IPR047618">
    <property type="entry name" value="QOR-like"/>
</dbReference>
<dbReference type="Pfam" id="PF08240">
    <property type="entry name" value="ADH_N"/>
    <property type="match status" value="1"/>
</dbReference>
<dbReference type="Gene3D" id="3.90.180.10">
    <property type="entry name" value="Medium-chain alcohol dehydrogenases, catalytic domain"/>
    <property type="match status" value="1"/>
</dbReference>
<dbReference type="EMBL" id="JAAEDL010000001">
    <property type="protein sequence ID" value="MBR0679199.1"/>
    <property type="molecule type" value="Genomic_DNA"/>
</dbReference>
<feature type="domain" description="Enoyl reductase (ER)" evidence="3">
    <location>
        <begin position="11"/>
        <end position="322"/>
    </location>
</feature>
<reference evidence="4" key="2">
    <citation type="journal article" date="2021" name="Syst. Appl. Microbiol.">
        <title>Roseomonas hellenica sp. nov., isolated from roots of wild-growing Alkanna tinctoria.</title>
        <authorList>
            <person name="Rat A."/>
            <person name="Naranjo H.D."/>
            <person name="Lebbe L."/>
            <person name="Cnockaert M."/>
            <person name="Krigas N."/>
            <person name="Grigoriadou K."/>
            <person name="Maloupa E."/>
            <person name="Willems A."/>
        </authorList>
    </citation>
    <scope>NUCLEOTIDE SEQUENCE</scope>
    <source>
        <strain evidence="4">LMG 31228</strain>
    </source>
</reference>
<dbReference type="InterPro" id="IPR020843">
    <property type="entry name" value="ER"/>
</dbReference>
<comment type="caution">
    <text evidence="4">The sequence shown here is derived from an EMBL/GenBank/DDBJ whole genome shotgun (WGS) entry which is preliminary data.</text>
</comment>
<reference evidence="4" key="1">
    <citation type="submission" date="2020-01" db="EMBL/GenBank/DDBJ databases">
        <authorList>
            <person name="Rat A."/>
        </authorList>
    </citation>
    <scope>NUCLEOTIDE SEQUENCE</scope>
    <source>
        <strain evidence="4">LMG 31228</strain>
    </source>
</reference>
<keyword evidence="5" id="KW-1185">Reference proteome</keyword>
<dbReference type="InterPro" id="IPR011032">
    <property type="entry name" value="GroES-like_sf"/>
</dbReference>
<protein>
    <submittedName>
        <fullName evidence="4">Quinone oxidoreductase</fullName>
    </submittedName>
</protein>
<dbReference type="FunFam" id="3.40.50.720:FF:000053">
    <property type="entry name" value="Quinone oxidoreductase 1"/>
    <property type="match status" value="1"/>
</dbReference>
<name>A0A9X9X663_9PROT</name>
<dbReference type="GO" id="GO:0035925">
    <property type="term" value="F:mRNA 3'-UTR AU-rich region binding"/>
    <property type="evidence" value="ECO:0007669"/>
    <property type="project" value="TreeGrafter"/>
</dbReference>
<dbReference type="CDD" id="cd05286">
    <property type="entry name" value="QOR2"/>
    <property type="match status" value="1"/>
</dbReference>
<keyword evidence="2" id="KW-0560">Oxidoreductase</keyword>
<evidence type="ECO:0000256" key="2">
    <source>
        <dbReference type="ARBA" id="ARBA00023002"/>
    </source>
</evidence>
<dbReference type="PANTHER" id="PTHR48106:SF13">
    <property type="entry name" value="QUINONE OXIDOREDUCTASE-RELATED"/>
    <property type="match status" value="1"/>
</dbReference>
<evidence type="ECO:0000313" key="4">
    <source>
        <dbReference type="EMBL" id="MBR0679199.1"/>
    </source>
</evidence>
<dbReference type="Gene3D" id="3.40.50.720">
    <property type="entry name" value="NAD(P)-binding Rossmann-like Domain"/>
    <property type="match status" value="1"/>
</dbReference>
<dbReference type="GO" id="GO:0005829">
    <property type="term" value="C:cytosol"/>
    <property type="evidence" value="ECO:0007669"/>
    <property type="project" value="TreeGrafter"/>
</dbReference>
<dbReference type="InterPro" id="IPR036291">
    <property type="entry name" value="NAD(P)-bd_dom_sf"/>
</dbReference>
<proteinExistence type="predicted"/>
<dbReference type="Pfam" id="PF00107">
    <property type="entry name" value="ADH_zinc_N"/>
    <property type="match status" value="1"/>
</dbReference>
<dbReference type="SMART" id="SM00829">
    <property type="entry name" value="PKS_ER"/>
    <property type="match status" value="1"/>
</dbReference>
<dbReference type="InterPro" id="IPR013149">
    <property type="entry name" value="ADH-like_C"/>
</dbReference>
<dbReference type="AlphaFoldDB" id="A0A9X9X663"/>
<dbReference type="RefSeq" id="WP_211844543.1">
    <property type="nucleotide sequence ID" value="NZ_JAAEDL010000001.1"/>
</dbReference>
<sequence length="328" mass="34146">MPEAIMLRDHGGPEALRAEKVAVPPPGPGELRLRQTAVGVNFHDCYVRSGLYRTLPLPGVPGIEAAGVVEAVGPGVTGFAPGDRVGYVTGGYGAYASHRVLPAALALRLPGWMDERLAASVLLKGLTAEMLLRQVHRVEAGQTILVHAAAGGVGRLLCQWAAHLGATVIGTAGSAAKAEAARAAGCAHVVLYREQDFVAEVKRITGGRGVDAAYDSVGKDTFDGSLDCLAPRGHLVNFGQASGPVPPFQVQRLAAKSNSLTRPIVFHYLAGRTALEAMAASLFAVLENGAVRAEPGATLPLAEAARAHHLLESRQAEAPLVLLPQEQA</sequence>
<dbReference type="SUPFAM" id="SSF51735">
    <property type="entry name" value="NAD(P)-binding Rossmann-fold domains"/>
    <property type="match status" value="1"/>
</dbReference>
<dbReference type="PANTHER" id="PTHR48106">
    <property type="entry name" value="QUINONE OXIDOREDUCTASE PIG3-RELATED"/>
    <property type="match status" value="1"/>
</dbReference>
<evidence type="ECO:0000256" key="1">
    <source>
        <dbReference type="ARBA" id="ARBA00022857"/>
    </source>
</evidence>
<dbReference type="GO" id="GO:0003960">
    <property type="term" value="F:quinone reductase (NADPH) activity"/>
    <property type="evidence" value="ECO:0007669"/>
    <property type="project" value="InterPro"/>
</dbReference>
<accession>A0A9X9X663</accession>
<organism evidence="4 5">
    <name type="scientific">Neoroseomonas eburnea</name>
    <dbReference type="NCBI Taxonomy" id="1346889"/>
    <lineage>
        <taxon>Bacteria</taxon>
        <taxon>Pseudomonadati</taxon>
        <taxon>Pseudomonadota</taxon>
        <taxon>Alphaproteobacteria</taxon>
        <taxon>Acetobacterales</taxon>
        <taxon>Acetobacteraceae</taxon>
        <taxon>Neoroseomonas</taxon>
    </lineage>
</organism>